<evidence type="ECO:0000256" key="1">
    <source>
        <dbReference type="ARBA" id="ARBA00009249"/>
    </source>
</evidence>
<dbReference type="NCBIfam" id="TIGR00527">
    <property type="entry name" value="gcvH"/>
    <property type="match status" value="1"/>
</dbReference>
<organism evidence="6">
    <name type="scientific">Caldiarchaeum subterraneum</name>
    <dbReference type="NCBI Taxonomy" id="311458"/>
    <lineage>
        <taxon>Archaea</taxon>
        <taxon>Nitrososphaerota</taxon>
        <taxon>Candidatus Caldarchaeales</taxon>
        <taxon>Candidatus Caldarchaeaceae</taxon>
        <taxon>Candidatus Caldarchaeum</taxon>
    </lineage>
</organism>
<dbReference type="NCBIfam" id="NF002270">
    <property type="entry name" value="PRK01202.1"/>
    <property type="match status" value="1"/>
</dbReference>
<dbReference type="GO" id="GO:0009249">
    <property type="term" value="P:protein lipoylation"/>
    <property type="evidence" value="ECO:0007669"/>
    <property type="project" value="TreeGrafter"/>
</dbReference>
<dbReference type="SUPFAM" id="SSF51230">
    <property type="entry name" value="Single hybrid motif"/>
    <property type="match status" value="1"/>
</dbReference>
<evidence type="ECO:0000259" key="5">
    <source>
        <dbReference type="PROSITE" id="PS50968"/>
    </source>
</evidence>
<feature type="modified residue" description="N6-lipoyllysine" evidence="3 4">
    <location>
        <position position="68"/>
    </location>
</feature>
<dbReference type="GO" id="GO:0019464">
    <property type="term" value="P:glycine decarboxylation via glycine cleavage system"/>
    <property type="evidence" value="ECO:0007669"/>
    <property type="project" value="UniProtKB-UniRule"/>
</dbReference>
<dbReference type="InterPro" id="IPR011053">
    <property type="entry name" value="Single_hybrid_motif"/>
</dbReference>
<dbReference type="PANTHER" id="PTHR11715">
    <property type="entry name" value="GLYCINE CLEAVAGE SYSTEM H PROTEIN"/>
    <property type="match status" value="1"/>
</dbReference>
<accession>A0A7J3VUI5</accession>
<dbReference type="GO" id="GO:0005960">
    <property type="term" value="C:glycine cleavage complex"/>
    <property type="evidence" value="ECO:0007669"/>
    <property type="project" value="InterPro"/>
</dbReference>
<dbReference type="InterPro" id="IPR003016">
    <property type="entry name" value="2-oxoA_DH_lipoyl-BS"/>
</dbReference>
<dbReference type="PROSITE" id="PS00189">
    <property type="entry name" value="LIPOYL"/>
    <property type="match status" value="1"/>
</dbReference>
<gene>
    <name evidence="3 6" type="primary">gcvH</name>
    <name evidence="6" type="ORF">ENM31_04840</name>
</gene>
<name>A0A7J3VUI5_CALS0</name>
<dbReference type="PROSITE" id="PS50968">
    <property type="entry name" value="BIOTINYL_LIPOYL"/>
    <property type="match status" value="1"/>
</dbReference>
<reference evidence="6" key="1">
    <citation type="journal article" date="2020" name="mSystems">
        <title>Genome- and Community-Level Interaction Insights into Carbon Utilization and Element Cycling Functions of Hydrothermarchaeota in Hydrothermal Sediment.</title>
        <authorList>
            <person name="Zhou Z."/>
            <person name="Liu Y."/>
            <person name="Xu W."/>
            <person name="Pan J."/>
            <person name="Luo Z.H."/>
            <person name="Li M."/>
        </authorList>
    </citation>
    <scope>NUCLEOTIDE SEQUENCE [LARGE SCALE GENOMIC DNA]</scope>
    <source>
        <strain evidence="6">SpSt-1074</strain>
    </source>
</reference>
<sequence>MSERYEVPDDLLYTKEHEWVKQEKKKYAVVGITDYAQKKLREIIYIELPHLNTKVRTRDVLGTVESVKSTADIFSPVSGKVVEVNSTLLDHPEMLNESPYTDGWIAKVELSDPAELDKLMDADEYRRYLEELEEEKTEEEM</sequence>
<dbReference type="InterPro" id="IPR002930">
    <property type="entry name" value="GCV_H"/>
</dbReference>
<proteinExistence type="inferred from homology"/>
<comment type="caution">
    <text evidence="6">The sequence shown here is derived from an EMBL/GenBank/DDBJ whole genome shotgun (WGS) entry which is preliminary data.</text>
</comment>
<dbReference type="InterPro" id="IPR017453">
    <property type="entry name" value="GCV_H_sub"/>
</dbReference>
<dbReference type="HAMAP" id="MF_00272">
    <property type="entry name" value="GcvH"/>
    <property type="match status" value="1"/>
</dbReference>
<dbReference type="InterPro" id="IPR000089">
    <property type="entry name" value="Biotin_lipoyl"/>
</dbReference>
<evidence type="ECO:0000313" key="6">
    <source>
        <dbReference type="EMBL" id="HHM44605.1"/>
    </source>
</evidence>
<protein>
    <recommendedName>
        <fullName evidence="3">Probable glycine cleavage system H protein</fullName>
    </recommendedName>
</protein>
<comment type="cofactor">
    <cofactor evidence="3">
        <name>(R)-lipoate</name>
        <dbReference type="ChEBI" id="CHEBI:83088"/>
    </cofactor>
    <text evidence="3">Binds 1 lipoyl cofactor covalently.</text>
</comment>
<dbReference type="CDD" id="cd06848">
    <property type="entry name" value="GCS_H"/>
    <property type="match status" value="1"/>
</dbReference>
<evidence type="ECO:0000256" key="3">
    <source>
        <dbReference type="HAMAP-Rule" id="MF_00272"/>
    </source>
</evidence>
<dbReference type="AlphaFoldDB" id="A0A7J3VUI5"/>
<comment type="function">
    <text evidence="3">The glycine cleavage system catalyzes the degradation of glycine. The H protein shuttles the methylamine group of glycine from the P protein to the T protein.</text>
</comment>
<dbReference type="PANTHER" id="PTHR11715:SF3">
    <property type="entry name" value="GLYCINE CLEAVAGE SYSTEM H PROTEIN-RELATED"/>
    <property type="match status" value="1"/>
</dbReference>
<dbReference type="Gene3D" id="2.40.50.100">
    <property type="match status" value="1"/>
</dbReference>
<comment type="subunit">
    <text evidence="3">The glycine cleavage system is composed of four proteins: P, T, L and H.</text>
</comment>
<evidence type="ECO:0000256" key="2">
    <source>
        <dbReference type="ARBA" id="ARBA00022823"/>
    </source>
</evidence>
<feature type="domain" description="Lipoyl-binding" evidence="5">
    <location>
        <begin position="27"/>
        <end position="109"/>
    </location>
</feature>
<dbReference type="Pfam" id="PF01597">
    <property type="entry name" value="GCV_H"/>
    <property type="match status" value="1"/>
</dbReference>
<keyword evidence="2 3" id="KW-0450">Lipoyl</keyword>
<dbReference type="GO" id="GO:0005737">
    <property type="term" value="C:cytoplasm"/>
    <property type="evidence" value="ECO:0007669"/>
    <property type="project" value="TreeGrafter"/>
</dbReference>
<comment type="similarity">
    <text evidence="1 3">Belongs to the GcvH family.</text>
</comment>
<dbReference type="InterPro" id="IPR033753">
    <property type="entry name" value="GCV_H/Fam206"/>
</dbReference>
<evidence type="ECO:0000256" key="4">
    <source>
        <dbReference type="PIRSR" id="PIRSR617453-50"/>
    </source>
</evidence>
<dbReference type="EMBL" id="DRXH01000167">
    <property type="protein sequence ID" value="HHM44605.1"/>
    <property type="molecule type" value="Genomic_DNA"/>
</dbReference>